<evidence type="ECO:0000259" key="5">
    <source>
        <dbReference type="Pfam" id="PF13629"/>
    </source>
</evidence>
<feature type="chain" id="PRO_5016334720" evidence="3">
    <location>
        <begin position="37"/>
        <end position="480"/>
    </location>
</feature>
<dbReference type="PRINTS" id="PR00811">
    <property type="entry name" value="BCTERIALGSPD"/>
</dbReference>
<dbReference type="Proteomes" id="UP000249254">
    <property type="component" value="Unassembled WGS sequence"/>
</dbReference>
<dbReference type="OrthoDB" id="9775455at2"/>
<dbReference type="InterPro" id="IPR032789">
    <property type="entry name" value="T2SS-T3SS_pil_N"/>
</dbReference>
<evidence type="ECO:0000256" key="1">
    <source>
        <dbReference type="RuleBase" id="RU004003"/>
    </source>
</evidence>
<dbReference type="EMBL" id="QFYQ01000001">
    <property type="protein sequence ID" value="RAK53974.1"/>
    <property type="molecule type" value="Genomic_DNA"/>
</dbReference>
<organism evidence="6 7">
    <name type="scientific">Phenylobacterium soli</name>
    <dbReference type="NCBI Taxonomy" id="2170551"/>
    <lineage>
        <taxon>Bacteria</taxon>
        <taxon>Pseudomonadati</taxon>
        <taxon>Pseudomonadota</taxon>
        <taxon>Alphaproteobacteria</taxon>
        <taxon>Caulobacterales</taxon>
        <taxon>Caulobacteraceae</taxon>
        <taxon>Phenylobacterium</taxon>
    </lineage>
</organism>
<dbReference type="AlphaFoldDB" id="A0A328AKP3"/>
<feature type="region of interest" description="Disordered" evidence="2">
    <location>
        <begin position="438"/>
        <end position="461"/>
    </location>
</feature>
<dbReference type="GO" id="GO:0009306">
    <property type="term" value="P:protein secretion"/>
    <property type="evidence" value="ECO:0007669"/>
    <property type="project" value="InterPro"/>
</dbReference>
<evidence type="ECO:0000256" key="3">
    <source>
        <dbReference type="SAM" id="SignalP"/>
    </source>
</evidence>
<gene>
    <name evidence="6" type="ORF">DJ017_05285</name>
</gene>
<feature type="domain" description="Pilus formation protein N-terminal" evidence="5">
    <location>
        <begin position="48"/>
        <end position="116"/>
    </location>
</feature>
<dbReference type="PANTHER" id="PTHR30332:SF17">
    <property type="entry name" value="TYPE IV PILIATION SYSTEM PROTEIN DR_0774-RELATED"/>
    <property type="match status" value="1"/>
</dbReference>
<dbReference type="InterPro" id="IPR001775">
    <property type="entry name" value="GspD/PilQ"/>
</dbReference>
<dbReference type="InterPro" id="IPR050810">
    <property type="entry name" value="Bact_Secretion_Sys_Channel"/>
</dbReference>
<sequence>MRSSKLMKRSLIGSPLIGALAGALALSSLHVAPAQAATPMSAEPAVSRRITVAKDKTLAFRLAEPASRIVVAQSDIAQVVPTSDRTFYVRGKEIGSTNLLVYGPGGRVDQVIDVDVAYDASGLQDALGMAFPGERIQVRNAGQGLLLTGQVSSTGVATRAGAIAEQAAKGFVINNLTARASQEVILEVRVLEASRSVLHDMGVTADIHNNSFQFLTTRGLVGSDGPNGVLGLFGGVGKTTIDVALEALENKGLVHTLARPNLVAISGEKASFLAGGEYPFPVPQSANGSSTTITIEFREYGVKLDFRPVVQDNGLIRLEVAPEVSQLDPTNSLRINGYTVPGLITRRTSTTVELRDGAALAIGGLFQRNYQNNISQVPGIGDIPVLGALFRSTRWQNNETELVIIVTPRMATPADFAAARTASVNATEPTVRDMLLRGDNLGKAPPAPAPAPVPAPAPAPLAAAVPAPVSAPLAPTKGTR</sequence>
<protein>
    <submittedName>
        <fullName evidence="6">Type II and III secretion system protein family protein</fullName>
    </submittedName>
</protein>
<dbReference type="InterPro" id="IPR004846">
    <property type="entry name" value="T2SS/T3SS_dom"/>
</dbReference>
<evidence type="ECO:0000313" key="7">
    <source>
        <dbReference type="Proteomes" id="UP000249254"/>
    </source>
</evidence>
<feature type="domain" description="Type II/III secretion system secretin-like" evidence="4">
    <location>
        <begin position="247"/>
        <end position="410"/>
    </location>
</feature>
<dbReference type="Pfam" id="PF00263">
    <property type="entry name" value="Secretin"/>
    <property type="match status" value="1"/>
</dbReference>
<dbReference type="PANTHER" id="PTHR30332">
    <property type="entry name" value="PROBABLE GENERAL SECRETION PATHWAY PROTEIN D"/>
    <property type="match status" value="1"/>
</dbReference>
<evidence type="ECO:0000256" key="2">
    <source>
        <dbReference type="SAM" id="MobiDB-lite"/>
    </source>
</evidence>
<reference evidence="7" key="1">
    <citation type="submission" date="2018-05" db="EMBL/GenBank/DDBJ databases">
        <authorList>
            <person name="Li X."/>
        </authorList>
    </citation>
    <scope>NUCLEOTIDE SEQUENCE [LARGE SCALE GENOMIC DNA]</scope>
    <source>
        <strain evidence="7">LX32</strain>
    </source>
</reference>
<accession>A0A328AKP3</accession>
<comment type="caution">
    <text evidence="6">The sequence shown here is derived from an EMBL/GenBank/DDBJ whole genome shotgun (WGS) entry which is preliminary data.</text>
</comment>
<dbReference type="PRINTS" id="PR01032">
    <property type="entry name" value="PHAGEIV"/>
</dbReference>
<feature type="compositionally biased region" description="Pro residues" evidence="2">
    <location>
        <begin position="445"/>
        <end position="459"/>
    </location>
</feature>
<keyword evidence="7" id="KW-1185">Reference proteome</keyword>
<keyword evidence="3" id="KW-0732">Signal</keyword>
<evidence type="ECO:0000313" key="6">
    <source>
        <dbReference type="EMBL" id="RAK53974.1"/>
    </source>
</evidence>
<comment type="similarity">
    <text evidence="1">Belongs to the bacterial secretin family.</text>
</comment>
<evidence type="ECO:0000259" key="4">
    <source>
        <dbReference type="Pfam" id="PF00263"/>
    </source>
</evidence>
<name>A0A328AKP3_9CAUL</name>
<proteinExistence type="inferred from homology"/>
<dbReference type="Pfam" id="PF13629">
    <property type="entry name" value="T2SS-T3SS_pil_N"/>
    <property type="match status" value="1"/>
</dbReference>
<feature type="signal peptide" evidence="3">
    <location>
        <begin position="1"/>
        <end position="36"/>
    </location>
</feature>
<dbReference type="GO" id="GO:0015627">
    <property type="term" value="C:type II protein secretion system complex"/>
    <property type="evidence" value="ECO:0007669"/>
    <property type="project" value="TreeGrafter"/>
</dbReference>